<dbReference type="NCBIfam" id="TIGR01730">
    <property type="entry name" value="RND_mfp"/>
    <property type="match status" value="1"/>
</dbReference>
<dbReference type="FunFam" id="2.40.30.170:FF:000010">
    <property type="entry name" value="Efflux RND transporter periplasmic adaptor subunit"/>
    <property type="match status" value="1"/>
</dbReference>
<organism evidence="5">
    <name type="scientific">Lyngbya confervoides BDU141951</name>
    <dbReference type="NCBI Taxonomy" id="1574623"/>
    <lineage>
        <taxon>Bacteria</taxon>
        <taxon>Bacillati</taxon>
        <taxon>Cyanobacteriota</taxon>
        <taxon>Cyanophyceae</taxon>
        <taxon>Oscillatoriophycideae</taxon>
        <taxon>Oscillatoriales</taxon>
        <taxon>Microcoleaceae</taxon>
        <taxon>Lyngbya</taxon>
    </lineage>
</organism>
<evidence type="ECO:0000259" key="3">
    <source>
        <dbReference type="Pfam" id="PF25954"/>
    </source>
</evidence>
<dbReference type="InterPro" id="IPR058624">
    <property type="entry name" value="MdtA-like_HH"/>
</dbReference>
<feature type="domain" description="Multidrug resistance protein MdtA-like alpha-helical hairpin" evidence="2">
    <location>
        <begin position="154"/>
        <end position="221"/>
    </location>
</feature>
<evidence type="ECO:0000259" key="2">
    <source>
        <dbReference type="Pfam" id="PF25876"/>
    </source>
</evidence>
<dbReference type="Pfam" id="PF25967">
    <property type="entry name" value="RND-MFP_C"/>
    <property type="match status" value="1"/>
</dbReference>
<reference evidence="5" key="1">
    <citation type="submission" date="2014-11" db="EMBL/GenBank/DDBJ databases">
        <authorList>
            <person name="Malar M.C."/>
            <person name="Sen D."/>
            <person name="Tripathy S."/>
        </authorList>
    </citation>
    <scope>NUCLEOTIDE SEQUENCE</scope>
    <source>
        <strain evidence="5">BDU141951</strain>
    </source>
</reference>
<dbReference type="AlphaFoldDB" id="A0A0C1USW1"/>
<comment type="caution">
    <text evidence="5">The sequence shown here is derived from an EMBL/GenBank/DDBJ whole genome shotgun (WGS) entry which is preliminary data.</text>
</comment>
<feature type="domain" description="Multidrug resistance protein MdtA-like C-terminal permuted SH3" evidence="4">
    <location>
        <begin position="354"/>
        <end position="418"/>
    </location>
</feature>
<evidence type="ECO:0000259" key="4">
    <source>
        <dbReference type="Pfam" id="PF25967"/>
    </source>
</evidence>
<dbReference type="SUPFAM" id="SSF111369">
    <property type="entry name" value="HlyD-like secretion proteins"/>
    <property type="match status" value="2"/>
</dbReference>
<name>A0A0C1USW1_9CYAN</name>
<dbReference type="PANTHER" id="PTHR30469">
    <property type="entry name" value="MULTIDRUG RESISTANCE PROTEIN MDTA"/>
    <property type="match status" value="1"/>
</dbReference>
<feature type="domain" description="CusB-like beta-barrel" evidence="3">
    <location>
        <begin position="278"/>
        <end position="348"/>
    </location>
</feature>
<reference evidence="5" key="3">
    <citation type="submission" date="2020-02" db="EMBL/GenBank/DDBJ databases">
        <authorList>
            <person name="Sarangi A.N."/>
            <person name="Ghosh S."/>
            <person name="Mukherjee M."/>
            <person name="Tripathy S."/>
        </authorList>
    </citation>
    <scope>NUCLEOTIDE SEQUENCE</scope>
    <source>
        <strain evidence="5">BDU141951</strain>
    </source>
</reference>
<dbReference type="GO" id="GO:0015562">
    <property type="term" value="F:efflux transmembrane transporter activity"/>
    <property type="evidence" value="ECO:0007669"/>
    <property type="project" value="TreeGrafter"/>
</dbReference>
<dbReference type="Pfam" id="PF25954">
    <property type="entry name" value="Beta-barrel_RND_2"/>
    <property type="match status" value="1"/>
</dbReference>
<proteinExistence type="inferred from homology"/>
<dbReference type="InterPro" id="IPR058792">
    <property type="entry name" value="Beta-barrel_RND_2"/>
</dbReference>
<dbReference type="InterPro" id="IPR058627">
    <property type="entry name" value="MdtA-like_C"/>
</dbReference>
<protein>
    <submittedName>
        <fullName evidence="5">Efflux RND transporter periplasmic adaptor subunit</fullName>
    </submittedName>
</protein>
<dbReference type="Pfam" id="PF25876">
    <property type="entry name" value="HH_MFP_RND"/>
    <property type="match status" value="1"/>
</dbReference>
<reference evidence="5" key="2">
    <citation type="journal article" date="2015" name="Genome Announc.">
        <title>Draft Genome Sequence of Filamentous Marine Cyanobacterium Lyngbya confervoides Strain BDU141951.</title>
        <authorList>
            <person name="Chandrababunaidu M.M."/>
            <person name="Sen D."/>
            <person name="Tripathy S."/>
        </authorList>
    </citation>
    <scope>NUCLEOTIDE SEQUENCE</scope>
    <source>
        <strain evidence="5">BDU141951</strain>
    </source>
</reference>
<dbReference type="PANTHER" id="PTHR30469:SF15">
    <property type="entry name" value="HLYD FAMILY OF SECRETION PROTEINS"/>
    <property type="match status" value="1"/>
</dbReference>
<accession>A0A0C1USW1</accession>
<dbReference type="Gene3D" id="2.40.30.170">
    <property type="match status" value="1"/>
</dbReference>
<evidence type="ECO:0000313" key="5">
    <source>
        <dbReference type="EMBL" id="NEV69297.1"/>
    </source>
</evidence>
<dbReference type="InterPro" id="IPR006143">
    <property type="entry name" value="RND_pump_MFP"/>
</dbReference>
<evidence type="ECO:0000256" key="1">
    <source>
        <dbReference type="ARBA" id="ARBA00009477"/>
    </source>
</evidence>
<dbReference type="Gene3D" id="2.40.50.100">
    <property type="match status" value="1"/>
</dbReference>
<dbReference type="EMBL" id="JTHE02000003">
    <property type="protein sequence ID" value="NEV69297.1"/>
    <property type="molecule type" value="Genomic_DNA"/>
</dbReference>
<gene>
    <name evidence="5" type="ORF">QQ91_019555</name>
</gene>
<sequence>MTSLQDSELVASDSMETSLLKGVGKSSKGYGKVLLGVGLGVAIALIGSRFLASDSGPVEPSTPAEATSSVSAQTVTVAPVQVGQVAEQLTVTGTVNPADLLAVTPQLSGLQIQQVLVNEGDRVAAGQPLVILDDTNLRTDIQRAQAQLEVAQAQLQQQQANLAQARAQFAEAETNRQRYQSLAAQGAVSSEEADRRATQAVTARAAVGVAQANVTSAEANIRSQQSEISRLQTELTRTTVVAPLAGIVAERPASVGDVSSTATEVVSLIQGNQLELFAEVPQAQLTQVSVGAPVRVTSSTDPNIRVEGTVQEIQPLVDPQTRTAQVVIRLPESERLRSGMFLTAAIQSGQRSGLTIPAEALLPQPDGSVRVYLLGPDQTAVARTVEIGARVPGTGEEGDRVEILQGLDSGEQVIVAGASYVQDGDTVTVAE</sequence>
<dbReference type="Gene3D" id="1.10.287.470">
    <property type="entry name" value="Helix hairpin bin"/>
    <property type="match status" value="1"/>
</dbReference>
<comment type="similarity">
    <text evidence="1">Belongs to the membrane fusion protein (MFP) (TC 8.A.1) family.</text>
</comment>
<dbReference type="GO" id="GO:1990281">
    <property type="term" value="C:efflux pump complex"/>
    <property type="evidence" value="ECO:0007669"/>
    <property type="project" value="TreeGrafter"/>
</dbReference>
<dbReference type="Gene3D" id="2.40.420.20">
    <property type="match status" value="1"/>
</dbReference>